<comment type="caution">
    <text evidence="1">The sequence shown here is derived from an EMBL/GenBank/DDBJ whole genome shotgun (WGS) entry which is preliminary data.</text>
</comment>
<keyword evidence="2" id="KW-1185">Reference proteome</keyword>
<dbReference type="EMBL" id="JACCBY010000002">
    <property type="protein sequence ID" value="NYD90008.1"/>
    <property type="molecule type" value="Genomic_DNA"/>
</dbReference>
<proteinExistence type="predicted"/>
<name>A0A7Y9FMG3_9SPHN</name>
<evidence type="ECO:0000313" key="1">
    <source>
        <dbReference type="EMBL" id="NYD90008.1"/>
    </source>
</evidence>
<dbReference type="Proteomes" id="UP000517753">
    <property type="component" value="Unassembled WGS sequence"/>
</dbReference>
<dbReference type="AlphaFoldDB" id="A0A7Y9FMG3"/>
<reference evidence="1 2" key="1">
    <citation type="submission" date="2020-07" db="EMBL/GenBank/DDBJ databases">
        <authorList>
            <person name="Partida-Martinez L."/>
            <person name="Huntemann M."/>
            <person name="Clum A."/>
            <person name="Wang J."/>
            <person name="Palaniappan K."/>
            <person name="Ritter S."/>
            <person name="Chen I.-M."/>
            <person name="Stamatis D."/>
            <person name="Reddy T."/>
            <person name="O'Malley R."/>
            <person name="Daum C."/>
            <person name="Shapiro N."/>
            <person name="Ivanova N."/>
            <person name="Kyrpides N."/>
            <person name="Woyke T."/>
        </authorList>
    </citation>
    <scope>NUCLEOTIDE SEQUENCE [LARGE SCALE GENOMIC DNA]</scope>
    <source>
        <strain evidence="1 2">AS2.3</strain>
    </source>
</reference>
<evidence type="ECO:0000313" key="2">
    <source>
        <dbReference type="Proteomes" id="UP000517753"/>
    </source>
</evidence>
<protein>
    <submittedName>
        <fullName evidence="1">Uncharacterized protein</fullName>
    </submittedName>
</protein>
<organism evidence="1 2">
    <name type="scientific">Sphingomonas melonis</name>
    <dbReference type="NCBI Taxonomy" id="152682"/>
    <lineage>
        <taxon>Bacteria</taxon>
        <taxon>Pseudomonadati</taxon>
        <taxon>Pseudomonadota</taxon>
        <taxon>Alphaproteobacteria</taxon>
        <taxon>Sphingomonadales</taxon>
        <taxon>Sphingomonadaceae</taxon>
        <taxon>Sphingomonas</taxon>
    </lineage>
</organism>
<gene>
    <name evidence="1" type="ORF">HD841_001788</name>
</gene>
<reference evidence="1 2" key="2">
    <citation type="submission" date="2020-08" db="EMBL/GenBank/DDBJ databases">
        <title>The Agave Microbiome: Exploring the role of microbial communities in plant adaptations to desert environments.</title>
        <authorList>
            <person name="Partida-Martinez L.P."/>
        </authorList>
    </citation>
    <scope>NUCLEOTIDE SEQUENCE [LARGE SCALE GENOMIC DNA]</scope>
    <source>
        <strain evidence="1 2">AS2.3</strain>
    </source>
</reference>
<accession>A0A7Y9FMG3</accession>
<sequence>MVVAPPRVGGEGHIGALAGAAELGYLTHI</sequence>